<dbReference type="AlphaFoldDB" id="A0A3S4J9W8"/>
<reference evidence="4 5" key="1">
    <citation type="submission" date="2018-12" db="EMBL/GenBank/DDBJ databases">
        <authorList>
            <consortium name="Pathogen Informatics"/>
        </authorList>
    </citation>
    <scope>NUCLEOTIDE SEQUENCE [LARGE SCALE GENOMIC DNA]</scope>
    <source>
        <strain evidence="4 5">NCTC6754</strain>
    </source>
</reference>
<organism evidence="4 5">
    <name type="scientific">Salmonella enterica I</name>
    <dbReference type="NCBI Taxonomy" id="59201"/>
    <lineage>
        <taxon>Bacteria</taxon>
        <taxon>Pseudomonadati</taxon>
        <taxon>Pseudomonadota</taxon>
        <taxon>Gammaproteobacteria</taxon>
        <taxon>Enterobacterales</taxon>
        <taxon>Enterobacteriaceae</taxon>
        <taxon>Salmonella</taxon>
    </lineage>
</organism>
<sequence length="56" mass="6732">MDKIIHIEQQTLFEYTGNYSAFEVQRATRLAQQQAMYESQQERVAHLPKLHRPFPR</sequence>
<protein>
    <submittedName>
        <fullName evidence="4">Glutathione ABC transporter ATP-binding protein</fullName>
    </submittedName>
</protein>
<proteinExistence type="predicted"/>
<dbReference type="Pfam" id="PF12848">
    <property type="entry name" value="ABC_tran_Xtn"/>
    <property type="match status" value="1"/>
</dbReference>
<evidence type="ECO:0000259" key="3">
    <source>
        <dbReference type="Pfam" id="PF12848"/>
    </source>
</evidence>
<accession>A0A3S4J9W8</accession>
<evidence type="ECO:0000256" key="1">
    <source>
        <dbReference type="ARBA" id="ARBA00022741"/>
    </source>
</evidence>
<dbReference type="GO" id="GO:0005524">
    <property type="term" value="F:ATP binding"/>
    <property type="evidence" value="ECO:0007669"/>
    <property type="project" value="UniProtKB-KW"/>
</dbReference>
<feature type="domain" description="ABC-transporter extension" evidence="3">
    <location>
        <begin position="5"/>
        <end position="47"/>
    </location>
</feature>
<evidence type="ECO:0000313" key="4">
    <source>
        <dbReference type="EMBL" id="VEB53099.1"/>
    </source>
</evidence>
<keyword evidence="2 4" id="KW-0067">ATP-binding</keyword>
<gene>
    <name evidence="4" type="primary">yheS_3</name>
    <name evidence="4" type="ORF">NCTC6754_02583</name>
</gene>
<keyword evidence="1" id="KW-0547">Nucleotide-binding</keyword>
<dbReference type="Proteomes" id="UP000269208">
    <property type="component" value="Chromosome"/>
</dbReference>
<name>A0A3S4J9W8_SALET</name>
<dbReference type="InterPro" id="IPR032781">
    <property type="entry name" value="ABC_tran_Xtn"/>
</dbReference>
<dbReference type="EMBL" id="LR134190">
    <property type="protein sequence ID" value="VEB53099.1"/>
    <property type="molecule type" value="Genomic_DNA"/>
</dbReference>
<evidence type="ECO:0000256" key="2">
    <source>
        <dbReference type="ARBA" id="ARBA00022840"/>
    </source>
</evidence>
<evidence type="ECO:0000313" key="5">
    <source>
        <dbReference type="Proteomes" id="UP000269208"/>
    </source>
</evidence>